<protein>
    <submittedName>
        <fullName evidence="2">Sporulation protein YqfD</fullName>
    </submittedName>
</protein>
<keyword evidence="1" id="KW-1133">Transmembrane helix</keyword>
<dbReference type="EMBL" id="CP159510">
    <property type="protein sequence ID" value="XCJ16536.1"/>
    <property type="molecule type" value="Genomic_DNA"/>
</dbReference>
<proteinExistence type="predicted"/>
<evidence type="ECO:0000313" key="2">
    <source>
        <dbReference type="EMBL" id="XCJ16536.1"/>
    </source>
</evidence>
<name>A0AAU8IEX8_9BACL</name>
<sequence>MKNRIQQSTSRLKVEIKGDQPERFLAVCRTLGIPLWQVRRINGTTLVCTLPVQNPSTLKRLVKKSGCRIHIIKKTGIAFSWRKIQIQIGSVIGIFFFIFILIILSNMVWSVQIKGADPELEERIRTLLKEQHLYVGTLDIFVPDSGQIEDSLTSSLTKVTWIGVSREGTTYHIDVVQKKYAEKKKPAGPRNLIAAKPAVIHQMFVEKGQPVVESSQFVRRGQLLVSGRTGSDKSPKFVSSEGKVIGETWYQSETSVPLTSRYSLYTGKSSKQYRLSFWNVQIPLWGLKSKPYNTFNKETVKKKVRFLLWELPVTWSRTLYREKKVSERRLTQEEALEEAKRTAVTKLLGRLPQGAKVVSTKVDQKAQSGNGELVVKSHHVVYEDIVRPQALDPAAEKKKEGGKK</sequence>
<dbReference type="AlphaFoldDB" id="A0AAU8IEX8"/>
<accession>A0AAU8IEX8</accession>
<dbReference type="PIRSF" id="PIRSF029895">
    <property type="entry name" value="SpoIV"/>
    <property type="match status" value="1"/>
</dbReference>
<keyword evidence="1" id="KW-0472">Membrane</keyword>
<reference evidence="2" key="1">
    <citation type="submission" date="2024-06" db="EMBL/GenBank/DDBJ databases">
        <authorList>
            <person name="Fan A."/>
            <person name="Zhang F.Y."/>
            <person name="Zhang L."/>
        </authorList>
    </citation>
    <scope>NUCLEOTIDE SEQUENCE</scope>
    <source>
        <strain evidence="2">Y61</strain>
    </source>
</reference>
<dbReference type="NCBIfam" id="TIGR02876">
    <property type="entry name" value="spore_yqfD"/>
    <property type="match status" value="1"/>
</dbReference>
<evidence type="ECO:0000256" key="1">
    <source>
        <dbReference type="SAM" id="Phobius"/>
    </source>
</evidence>
<gene>
    <name evidence="2" type="primary">yqfD</name>
    <name evidence="2" type="ORF">ABNN70_12900</name>
</gene>
<organism evidence="2">
    <name type="scientific">Sporolactobacillus sp. Y61</name>
    <dbReference type="NCBI Taxonomy" id="3160863"/>
    <lineage>
        <taxon>Bacteria</taxon>
        <taxon>Bacillati</taxon>
        <taxon>Bacillota</taxon>
        <taxon>Bacilli</taxon>
        <taxon>Bacillales</taxon>
        <taxon>Sporolactobacillaceae</taxon>
        <taxon>Sporolactobacillus</taxon>
    </lineage>
</organism>
<dbReference type="Pfam" id="PF06898">
    <property type="entry name" value="YqfD"/>
    <property type="match status" value="1"/>
</dbReference>
<dbReference type="InterPro" id="IPR010690">
    <property type="entry name" value="YqfD"/>
</dbReference>
<keyword evidence="1" id="KW-0812">Transmembrane</keyword>
<feature type="transmembrane region" description="Helical" evidence="1">
    <location>
        <begin position="88"/>
        <end position="109"/>
    </location>
</feature>
<dbReference type="RefSeq" id="WP_353948015.1">
    <property type="nucleotide sequence ID" value="NZ_CP159510.1"/>
</dbReference>